<dbReference type="SMART" id="SM00283">
    <property type="entry name" value="MA"/>
    <property type="match status" value="1"/>
</dbReference>
<dbReference type="GO" id="GO:0007165">
    <property type="term" value="P:signal transduction"/>
    <property type="evidence" value="ECO:0007669"/>
    <property type="project" value="UniProtKB-KW"/>
</dbReference>
<keyword evidence="6 9" id="KW-0472">Membrane</keyword>
<evidence type="ECO:0000256" key="8">
    <source>
        <dbReference type="PROSITE-ProRule" id="PRU00284"/>
    </source>
</evidence>
<dbReference type="Gene3D" id="6.10.340.10">
    <property type="match status" value="1"/>
</dbReference>
<evidence type="ECO:0000256" key="6">
    <source>
        <dbReference type="ARBA" id="ARBA00023136"/>
    </source>
</evidence>
<evidence type="ECO:0000256" key="4">
    <source>
        <dbReference type="ARBA" id="ARBA00022692"/>
    </source>
</evidence>
<dbReference type="EMBL" id="AACBEP010000008">
    <property type="protein sequence ID" value="EAJ8428504.1"/>
    <property type="molecule type" value="Genomic_DNA"/>
</dbReference>
<proteinExistence type="predicted"/>
<evidence type="ECO:0000256" key="1">
    <source>
        <dbReference type="ARBA" id="ARBA00004651"/>
    </source>
</evidence>
<evidence type="ECO:0000256" key="3">
    <source>
        <dbReference type="ARBA" id="ARBA00022500"/>
    </source>
</evidence>
<evidence type="ECO:0000313" key="11">
    <source>
        <dbReference type="EMBL" id="EAJ8428504.1"/>
    </source>
</evidence>
<name>A0A5T0GTS9_CAMJU</name>
<keyword evidence="4 9" id="KW-0812">Transmembrane</keyword>
<dbReference type="InterPro" id="IPR033479">
    <property type="entry name" value="dCache_1"/>
</dbReference>
<dbReference type="PANTHER" id="PTHR32089:SF112">
    <property type="entry name" value="LYSOZYME-LIKE PROTEIN-RELATED"/>
    <property type="match status" value="1"/>
</dbReference>
<accession>A0A5T0GTS9</accession>
<keyword evidence="7 8" id="KW-0807">Transducer</keyword>
<dbReference type="RefSeq" id="WP_014516918.1">
    <property type="nucleotide sequence ID" value="NZ_CP012149.1"/>
</dbReference>
<dbReference type="GO" id="GO:0006935">
    <property type="term" value="P:chemotaxis"/>
    <property type="evidence" value="ECO:0007669"/>
    <property type="project" value="UniProtKB-KW"/>
</dbReference>
<evidence type="ECO:0000256" key="5">
    <source>
        <dbReference type="ARBA" id="ARBA00022989"/>
    </source>
</evidence>
<comment type="caution">
    <text evidence="11">The sequence shown here is derived from an EMBL/GenBank/DDBJ whole genome shotgun (WGS) entry which is preliminary data.</text>
</comment>
<evidence type="ECO:0000259" key="10">
    <source>
        <dbReference type="PROSITE" id="PS50111"/>
    </source>
</evidence>
<evidence type="ECO:0000256" key="2">
    <source>
        <dbReference type="ARBA" id="ARBA00022475"/>
    </source>
</evidence>
<protein>
    <submittedName>
        <fullName evidence="11">Methyl-accepting chemotaxis protein</fullName>
    </submittedName>
</protein>
<keyword evidence="5 9" id="KW-1133">Transmembrane helix</keyword>
<dbReference type="SUPFAM" id="SSF58104">
    <property type="entry name" value="Methyl-accepting chemotaxis protein (MCP) signaling domain"/>
    <property type="match status" value="1"/>
</dbReference>
<dbReference type="SUPFAM" id="SSF103190">
    <property type="entry name" value="Sensory domain-like"/>
    <property type="match status" value="1"/>
</dbReference>
<gene>
    <name evidence="11" type="ORF">BLL34_03915</name>
</gene>
<dbReference type="PANTHER" id="PTHR32089">
    <property type="entry name" value="METHYL-ACCEPTING CHEMOTAXIS PROTEIN MCPB"/>
    <property type="match status" value="1"/>
</dbReference>
<dbReference type="AlphaFoldDB" id="A0A5T0GTS9"/>
<dbReference type="Gene3D" id="3.30.450.20">
    <property type="entry name" value="PAS domain"/>
    <property type="match status" value="2"/>
</dbReference>
<dbReference type="GO" id="GO:0005886">
    <property type="term" value="C:plasma membrane"/>
    <property type="evidence" value="ECO:0007669"/>
    <property type="project" value="UniProtKB-SubCell"/>
</dbReference>
<dbReference type="InterPro" id="IPR004089">
    <property type="entry name" value="MCPsignal_dom"/>
</dbReference>
<dbReference type="PROSITE" id="PS50111">
    <property type="entry name" value="CHEMOTAXIS_TRANSDUC_2"/>
    <property type="match status" value="1"/>
</dbReference>
<keyword evidence="3" id="KW-0145">Chemotaxis</keyword>
<keyword evidence="2" id="KW-1003">Cell membrane</keyword>
<dbReference type="InterPro" id="IPR029151">
    <property type="entry name" value="Sensor-like_sf"/>
</dbReference>
<feature type="transmembrane region" description="Helical" evidence="9">
    <location>
        <begin position="295"/>
        <end position="313"/>
    </location>
</feature>
<dbReference type="CDD" id="cd12913">
    <property type="entry name" value="PDC1_MCP_like"/>
    <property type="match status" value="1"/>
</dbReference>
<evidence type="ECO:0000256" key="9">
    <source>
        <dbReference type="SAM" id="Phobius"/>
    </source>
</evidence>
<comment type="subcellular location">
    <subcellularLocation>
        <location evidence="1">Cell membrane</location>
        <topology evidence="1">Multi-pass membrane protein</topology>
    </subcellularLocation>
</comment>
<organism evidence="11">
    <name type="scientific">Campylobacter jejuni</name>
    <dbReference type="NCBI Taxonomy" id="197"/>
    <lineage>
        <taxon>Bacteria</taxon>
        <taxon>Pseudomonadati</taxon>
        <taxon>Campylobacterota</taxon>
        <taxon>Epsilonproteobacteria</taxon>
        <taxon>Campylobacterales</taxon>
        <taxon>Campylobacteraceae</taxon>
        <taxon>Campylobacter</taxon>
    </lineage>
</organism>
<sequence>MQKMNSGKSVGISAKLTLWVGILVVLILAITSAVSYFDAKNHTYELLKENQLKTMDDVKVTFENYSKSKQKAIEVLAYESAKKLEDENISLLLDSFKKAFDFDIVFIAFDKNNKMLLSNGTILDKKSNFDITKQIWYQEAKNNKGITITQPYKSPIDQEIGITYVFPIYKNNQLIAFVGGDYNLDKFSKDVLSLGHSSTTYAAVYDSEGRIIFHEVLDRILTKNTLSVNIANTIKENPEYIDLNKRDILFPVFDDKGIKYEAMCDTSSNGLYRICAVTLDSNYTSAVNSILMKQVIVGIIAIIIALILIRFLISRSLSPLAAIQTGLTSFFDFINYKTKNVSTIEVKSNDEFGQISNAINENILATKRGLEQDNQAVKESVQTVSVVEGGNLTARITANPRNPQLIELKNVLNRLLDALQARVGSDMNEIQRVFNSYKSLDFTTEVKDANGAVEVTTNALGQEIIKMLKQSSDFANALANESGKLQTAVQSLTTSSNSQAQSLEETAAALEEITSSMQNVSVKTSDVITQSEEIKNVTGIIGDIADQINLLALNAAIEAARAGEHGRGFAVVADEVRKLAERTQKSLSEIEANTNLLVQSINDMAESIKEQTAGITQINDSVAQIDQTTKDNVEIANESAIISSTVSDIANNILEDVKKKRF</sequence>
<dbReference type="Gene3D" id="1.10.287.950">
    <property type="entry name" value="Methyl-accepting chemotaxis protein"/>
    <property type="match status" value="1"/>
</dbReference>
<reference evidence="11" key="1">
    <citation type="submission" date="2018-05" db="EMBL/GenBank/DDBJ databases">
        <authorList>
            <consortium name="PulseNet: The National Subtyping Network for Foodborne Disease Surveillance"/>
            <person name="Tarr C.L."/>
            <person name="Trees E."/>
            <person name="Katz L.S."/>
            <person name="Carleton-Romer H.A."/>
            <person name="Stroika S."/>
            <person name="Kucerova Z."/>
            <person name="Roache K.F."/>
            <person name="Sabol A.L."/>
            <person name="Besser J."/>
            <person name="Gerner-Smidt P."/>
        </authorList>
    </citation>
    <scope>NUCLEOTIDE SEQUENCE</scope>
    <source>
        <strain evidence="11">PNUSAC000996</strain>
    </source>
</reference>
<feature type="domain" description="Methyl-accepting transducer" evidence="10">
    <location>
        <begin position="462"/>
        <end position="640"/>
    </location>
</feature>
<dbReference type="Pfam" id="PF00015">
    <property type="entry name" value="MCPsignal"/>
    <property type="match status" value="1"/>
</dbReference>
<evidence type="ECO:0000256" key="7">
    <source>
        <dbReference type="ARBA" id="ARBA00023224"/>
    </source>
</evidence>
<dbReference type="Pfam" id="PF02743">
    <property type="entry name" value="dCache_1"/>
    <property type="match status" value="1"/>
</dbReference>